<dbReference type="Pfam" id="PF00076">
    <property type="entry name" value="RRM_1"/>
    <property type="match status" value="1"/>
</dbReference>
<dbReference type="CDD" id="cd00590">
    <property type="entry name" value="RRM_SF"/>
    <property type="match status" value="1"/>
</dbReference>
<dbReference type="InterPro" id="IPR012677">
    <property type="entry name" value="Nucleotide-bd_a/b_plait_sf"/>
</dbReference>
<dbReference type="SUPFAM" id="SSF51045">
    <property type="entry name" value="WW domain"/>
    <property type="match status" value="1"/>
</dbReference>
<dbReference type="EMBL" id="HBNR01063061">
    <property type="protein sequence ID" value="CAE4633414.1"/>
    <property type="molecule type" value="Transcribed_RNA"/>
</dbReference>
<dbReference type="SMART" id="SM00360">
    <property type="entry name" value="RRM"/>
    <property type="match status" value="2"/>
</dbReference>
<dbReference type="CDD" id="cd00201">
    <property type="entry name" value="WW"/>
    <property type="match status" value="1"/>
</dbReference>
<dbReference type="PROSITE" id="PS50102">
    <property type="entry name" value="RRM"/>
    <property type="match status" value="2"/>
</dbReference>
<dbReference type="PANTHER" id="PTHR24012">
    <property type="entry name" value="RNA BINDING PROTEIN"/>
    <property type="match status" value="1"/>
</dbReference>
<dbReference type="SUPFAM" id="SSF54928">
    <property type="entry name" value="RNA-binding domain, RBD"/>
    <property type="match status" value="2"/>
</dbReference>
<evidence type="ECO:0000313" key="7">
    <source>
        <dbReference type="EMBL" id="CAE4633414.1"/>
    </source>
</evidence>
<dbReference type="InterPro" id="IPR035979">
    <property type="entry name" value="RBD_domain_sf"/>
</dbReference>
<dbReference type="SMART" id="SM00456">
    <property type="entry name" value="WW"/>
    <property type="match status" value="1"/>
</dbReference>
<dbReference type="PROSITE" id="PS50020">
    <property type="entry name" value="WW_DOMAIN_2"/>
    <property type="match status" value="1"/>
</dbReference>
<feature type="region of interest" description="Disordered" evidence="4">
    <location>
        <begin position="227"/>
        <end position="293"/>
    </location>
</feature>
<evidence type="ECO:0000259" key="5">
    <source>
        <dbReference type="PROSITE" id="PS50020"/>
    </source>
</evidence>
<protein>
    <submittedName>
        <fullName evidence="7">Uncharacterized protein</fullName>
    </submittedName>
</protein>
<dbReference type="InterPro" id="IPR000504">
    <property type="entry name" value="RRM_dom"/>
</dbReference>
<feature type="compositionally biased region" description="Low complexity" evidence="4">
    <location>
        <begin position="557"/>
        <end position="568"/>
    </location>
</feature>
<feature type="region of interest" description="Disordered" evidence="4">
    <location>
        <begin position="504"/>
        <end position="598"/>
    </location>
</feature>
<evidence type="ECO:0000256" key="4">
    <source>
        <dbReference type="SAM" id="MobiDB-lite"/>
    </source>
</evidence>
<gene>
    <name evidence="7" type="ORF">AMON00008_LOCUS44490</name>
</gene>
<feature type="region of interest" description="Disordered" evidence="4">
    <location>
        <begin position="122"/>
        <end position="152"/>
    </location>
</feature>
<dbReference type="Gene3D" id="3.30.70.330">
    <property type="match status" value="2"/>
</dbReference>
<keyword evidence="1" id="KW-0677">Repeat</keyword>
<feature type="domain" description="WW" evidence="5">
    <location>
        <begin position="599"/>
        <end position="632"/>
    </location>
</feature>
<keyword evidence="2 3" id="KW-0694">RNA-binding</keyword>
<name>A0A7S4S3E3_9DINO</name>
<dbReference type="InterPro" id="IPR036020">
    <property type="entry name" value="WW_dom_sf"/>
</dbReference>
<evidence type="ECO:0000259" key="6">
    <source>
        <dbReference type="PROSITE" id="PS50102"/>
    </source>
</evidence>
<dbReference type="Gene3D" id="2.20.70.10">
    <property type="match status" value="1"/>
</dbReference>
<organism evidence="7">
    <name type="scientific">Alexandrium monilatum</name>
    <dbReference type="NCBI Taxonomy" id="311494"/>
    <lineage>
        <taxon>Eukaryota</taxon>
        <taxon>Sar</taxon>
        <taxon>Alveolata</taxon>
        <taxon>Dinophyceae</taxon>
        <taxon>Gonyaulacales</taxon>
        <taxon>Pyrocystaceae</taxon>
        <taxon>Alexandrium</taxon>
    </lineage>
</organism>
<evidence type="ECO:0000256" key="3">
    <source>
        <dbReference type="PROSITE-ProRule" id="PRU00176"/>
    </source>
</evidence>
<feature type="domain" description="RRM" evidence="6">
    <location>
        <begin position="404"/>
        <end position="486"/>
    </location>
</feature>
<feature type="region of interest" description="Disordered" evidence="4">
    <location>
        <begin position="315"/>
        <end position="379"/>
    </location>
</feature>
<accession>A0A7S4S3E3</accession>
<feature type="compositionally biased region" description="Pro residues" evidence="4">
    <location>
        <begin position="250"/>
        <end position="278"/>
    </location>
</feature>
<feature type="compositionally biased region" description="Low complexity" evidence="4">
    <location>
        <begin position="315"/>
        <end position="326"/>
    </location>
</feature>
<sequence length="723" mass="74273">METQTTAAPASEFASLGQCRRIWNAWAWRLLAAGQGMEVTGAAAASSHLVGGVQVRPHGVGDHGPQLFQALIPQLPLQVAGVAMPSGAAVAHPVSVGCTPPALGAPTAAFSWGPCGFTQTSMQHALSGPPPGGPLPLKVPPPAPSLLPSAAPILGAQPQPAAAAAQPSAGAAAQPAVVAATAQAAQPAAAEAAQPLRTQELPAALQVLLRKRAAAAAGRQAQAVAAATPPAVSGAVHGGSGEAGLASTAPPMPQPPPCSSQAAPPPQPLTNQAPPQPQPQQSSPQVVATPASQTAVSPVNLQVFMAAAMRQEAPDAAAGRAGPPADTSGARPVSGYAQASTMSRRPYCSTPAETGAAKLTNAEGLSDRPAGTGASKQVATELAGSLGSGTGAAASEVGTKGEQSQVYIGNVPPGTAEGLIRAECSKYGKVGAIVQDTEPDNNPWISGWALVSYSAPHMAVAAAERLRRRTGLFGASSPLEVRIAEAQDLERVCQLPAQRSQAAALAESTREDARGSLRLSQDVSRSLSRSGTGRRHSPGSRSRSRTRRRSRSGRSRGGSCSHPRPSSSKGDSCKRRPLGGFDSGMAEELTKAPSGGRQIGVRGEWAQFAAPSGRHYYQNLITGEATWEVPKAFRAQRSSRAEFGQTKVFVLHVPEKWTEKELSQLFQRFGTVTSTSVRRDTTGKHLGAGFISYATCEEAMAAIEGMNGYFVEGLRLKVAVSRY</sequence>
<feature type="domain" description="RRM" evidence="6">
    <location>
        <begin position="646"/>
        <end position="723"/>
    </location>
</feature>
<feature type="compositionally biased region" description="Pro residues" evidence="4">
    <location>
        <begin position="128"/>
        <end position="145"/>
    </location>
</feature>
<evidence type="ECO:0000256" key="1">
    <source>
        <dbReference type="ARBA" id="ARBA00022737"/>
    </source>
</evidence>
<dbReference type="AlphaFoldDB" id="A0A7S4S3E3"/>
<proteinExistence type="predicted"/>
<feature type="compositionally biased region" description="Basic residues" evidence="4">
    <location>
        <begin position="532"/>
        <end position="554"/>
    </location>
</feature>
<reference evidence="7" key="1">
    <citation type="submission" date="2021-01" db="EMBL/GenBank/DDBJ databases">
        <authorList>
            <person name="Corre E."/>
            <person name="Pelletier E."/>
            <person name="Niang G."/>
            <person name="Scheremetjew M."/>
            <person name="Finn R."/>
            <person name="Kale V."/>
            <person name="Holt S."/>
            <person name="Cochrane G."/>
            <person name="Meng A."/>
            <person name="Brown T."/>
            <person name="Cohen L."/>
        </authorList>
    </citation>
    <scope>NUCLEOTIDE SEQUENCE</scope>
    <source>
        <strain evidence="7">CCMP3105</strain>
    </source>
</reference>
<evidence type="ECO:0000256" key="2">
    <source>
        <dbReference type="ARBA" id="ARBA00022884"/>
    </source>
</evidence>
<dbReference type="GO" id="GO:0003723">
    <property type="term" value="F:RNA binding"/>
    <property type="evidence" value="ECO:0007669"/>
    <property type="project" value="UniProtKB-UniRule"/>
</dbReference>
<dbReference type="InterPro" id="IPR001202">
    <property type="entry name" value="WW_dom"/>
</dbReference>
<feature type="compositionally biased region" description="Low complexity" evidence="4">
    <location>
        <begin position="279"/>
        <end position="290"/>
    </location>
</feature>